<gene>
    <name evidence="2" type="ORF">Pmar_PMAR020168</name>
</gene>
<dbReference type="AlphaFoldDB" id="C5LPU4"/>
<dbReference type="RefSeq" id="XP_002768544.1">
    <property type="nucleotide sequence ID" value="XM_002768498.1"/>
</dbReference>
<feature type="transmembrane region" description="Helical" evidence="1">
    <location>
        <begin position="224"/>
        <end position="247"/>
    </location>
</feature>
<evidence type="ECO:0000313" key="2">
    <source>
        <dbReference type="EMBL" id="EER01262.1"/>
    </source>
</evidence>
<sequence length="488" mass="55020">MGVVTAVEMELSDVLPLQDDGTRQLMGCSDSSPYLRGVPLSTVAKKRHLFRDSQGNEDTYTLSRSVDHLDAFVSHSWSANPPLKHMGLVASQYYFLGYIVANAVVICVGAGLSFAVTDRIAFLFAFVASVISFLLALFFGCRIPGYKHAMIFLDKCCISQTDQVAKLRGIRGLSSFLGKSNELLILWSRDYFKRLWCVFEVASFLQQHGLERKIHLVSIRQTKFAFIIFGAEVFTIIIVSVLGIVSADMEMKTPYYACMLGACFMMAAFLGVFIVYEYLPHRLTLHRQASEFTVADGECLLEEDRLLIRDLIKKWYGSLEAFEEYVRGHKEYITGRSRPWTVSALTLAIISLPTVLACVGRAVTIWCSQPFSDTLLWWRTLSCFIPTLTLLLCRMPLLVFAAYACFEQKRKPRWIEAVSMVSLVLVYETLVLLTGGTMLFDKTLMGIVPELNASLFTIVIPLLALLNTFLLYRRNLSIALKYRAKTCT</sequence>
<keyword evidence="3" id="KW-1185">Reference proteome</keyword>
<dbReference type="Proteomes" id="UP000007800">
    <property type="component" value="Unassembled WGS sequence"/>
</dbReference>
<dbReference type="GeneID" id="9058634"/>
<feature type="transmembrane region" description="Helical" evidence="1">
    <location>
        <begin position="93"/>
        <end position="114"/>
    </location>
</feature>
<dbReference type="EMBL" id="GG684277">
    <property type="protein sequence ID" value="EER01262.1"/>
    <property type="molecule type" value="Genomic_DNA"/>
</dbReference>
<feature type="transmembrane region" description="Helical" evidence="1">
    <location>
        <begin position="452"/>
        <end position="472"/>
    </location>
</feature>
<dbReference type="OrthoDB" id="417708at2759"/>
<keyword evidence="1" id="KW-0472">Membrane</keyword>
<name>C5LPU4_PERM5</name>
<feature type="transmembrane region" description="Helical" evidence="1">
    <location>
        <begin position="120"/>
        <end position="141"/>
    </location>
</feature>
<dbReference type="OMA" id="YKHAMIF"/>
<protein>
    <submittedName>
        <fullName evidence="2">Uncharacterized protein</fullName>
    </submittedName>
</protein>
<dbReference type="InParanoid" id="C5LPU4"/>
<feature type="transmembrane region" description="Helical" evidence="1">
    <location>
        <begin position="418"/>
        <end position="440"/>
    </location>
</feature>
<accession>C5LPU4</accession>
<evidence type="ECO:0000256" key="1">
    <source>
        <dbReference type="SAM" id="Phobius"/>
    </source>
</evidence>
<feature type="transmembrane region" description="Helical" evidence="1">
    <location>
        <begin position="384"/>
        <end position="406"/>
    </location>
</feature>
<keyword evidence="1" id="KW-0812">Transmembrane</keyword>
<reference evidence="2 3" key="1">
    <citation type="submission" date="2008-07" db="EMBL/GenBank/DDBJ databases">
        <authorList>
            <person name="El-Sayed N."/>
            <person name="Caler E."/>
            <person name="Inman J."/>
            <person name="Amedeo P."/>
            <person name="Hass B."/>
            <person name="Wortman J."/>
        </authorList>
    </citation>
    <scope>NUCLEOTIDE SEQUENCE [LARGE SCALE GENOMIC DNA]</scope>
    <source>
        <strain evidence="3">ATCC 50983 / TXsc</strain>
    </source>
</reference>
<feature type="transmembrane region" description="Helical" evidence="1">
    <location>
        <begin position="253"/>
        <end position="279"/>
    </location>
</feature>
<proteinExistence type="predicted"/>
<dbReference type="InterPro" id="IPR035897">
    <property type="entry name" value="Toll_tir_struct_dom_sf"/>
</dbReference>
<evidence type="ECO:0000313" key="3">
    <source>
        <dbReference type="Proteomes" id="UP000007800"/>
    </source>
</evidence>
<organism evidence="3">
    <name type="scientific">Perkinsus marinus (strain ATCC 50983 / TXsc)</name>
    <dbReference type="NCBI Taxonomy" id="423536"/>
    <lineage>
        <taxon>Eukaryota</taxon>
        <taxon>Sar</taxon>
        <taxon>Alveolata</taxon>
        <taxon>Perkinsozoa</taxon>
        <taxon>Perkinsea</taxon>
        <taxon>Perkinsida</taxon>
        <taxon>Perkinsidae</taxon>
        <taxon>Perkinsus</taxon>
    </lineage>
</organism>
<keyword evidence="1" id="KW-1133">Transmembrane helix</keyword>
<dbReference type="SUPFAM" id="SSF52200">
    <property type="entry name" value="Toll/Interleukin receptor TIR domain"/>
    <property type="match status" value="1"/>
</dbReference>
<feature type="transmembrane region" description="Helical" evidence="1">
    <location>
        <begin position="340"/>
        <end position="364"/>
    </location>
</feature>